<keyword evidence="6" id="KW-1185">Reference proteome</keyword>
<gene>
    <name evidence="5" type="ORF">FHP91_11695</name>
</gene>
<keyword evidence="2 3" id="KW-0808">Transferase</keyword>
<dbReference type="CDD" id="cd00834">
    <property type="entry name" value="KAS_I_II"/>
    <property type="match status" value="1"/>
</dbReference>
<dbReference type="SUPFAM" id="SSF53901">
    <property type="entry name" value="Thiolase-like"/>
    <property type="match status" value="1"/>
</dbReference>
<dbReference type="Pfam" id="PF02801">
    <property type="entry name" value="Ketoacyl-synt_C"/>
    <property type="match status" value="1"/>
</dbReference>
<evidence type="ECO:0000256" key="1">
    <source>
        <dbReference type="ARBA" id="ARBA00008467"/>
    </source>
</evidence>
<dbReference type="GO" id="GO:0005829">
    <property type="term" value="C:cytosol"/>
    <property type="evidence" value="ECO:0007669"/>
    <property type="project" value="TreeGrafter"/>
</dbReference>
<sequence>MNMAPLITLPALGLVNALGHDAASISQTLFRGDTAGMVREDGWLPTRAARVGRARLPDLPTLPAALAHCDSRNNRLLLAALRQIEDAVRATIARVGAHRVGVVLGTSTSGILEGEAAVAHHAQHGTLPPGFQYGRQELGDCARFLADALALSGPAYTVSTACTSSAKAMISAQQLIRAGMCDAVIAGGVDTLCRLTINGFSALEATTDALCNPMSANRRGINIGEGAALFLVSREPGAIALLGAGESSDAHHISSPEPNGKGAEVAIRQALATAGAAPEDVSYLNLHGTATPKNDEMESRAVARLFPKGVPCSSTKPLTGHTLGAAGATELAFCWLALSHHNVDRRLPPHVWDGCADPALPELNLVRADDTIDRNNHRIMLSSSFAFGGSNCCLAIGDAP</sequence>
<dbReference type="NCBIfam" id="NF006618">
    <property type="entry name" value="PRK09185.1"/>
    <property type="match status" value="1"/>
</dbReference>
<evidence type="ECO:0000313" key="5">
    <source>
        <dbReference type="EMBL" id="TVO56097.1"/>
    </source>
</evidence>
<dbReference type="InterPro" id="IPR014031">
    <property type="entry name" value="Ketoacyl_synth_C"/>
</dbReference>
<dbReference type="EMBL" id="VMNK01000009">
    <property type="protein sequence ID" value="TVO56097.1"/>
    <property type="molecule type" value="Genomic_DNA"/>
</dbReference>
<dbReference type="InterPro" id="IPR020841">
    <property type="entry name" value="PKS_Beta-ketoAc_synthase_dom"/>
</dbReference>
<proteinExistence type="inferred from homology"/>
<name>A0A557QT83_9RHOO</name>
<comment type="similarity">
    <text evidence="1 3">Belongs to the thiolase-like superfamily. Beta-ketoacyl-ACP synthases family.</text>
</comment>
<dbReference type="Proteomes" id="UP000319502">
    <property type="component" value="Unassembled WGS sequence"/>
</dbReference>
<dbReference type="InterPro" id="IPR000794">
    <property type="entry name" value="Beta-ketoacyl_synthase"/>
</dbReference>
<dbReference type="GO" id="GO:0006633">
    <property type="term" value="P:fatty acid biosynthetic process"/>
    <property type="evidence" value="ECO:0007669"/>
    <property type="project" value="InterPro"/>
</dbReference>
<dbReference type="InterPro" id="IPR016039">
    <property type="entry name" value="Thiolase-like"/>
</dbReference>
<dbReference type="InterPro" id="IPR014030">
    <property type="entry name" value="Ketoacyl_synth_N"/>
</dbReference>
<comment type="caution">
    <text evidence="5">The sequence shown here is derived from an EMBL/GenBank/DDBJ whole genome shotgun (WGS) entry which is preliminary data.</text>
</comment>
<dbReference type="PANTHER" id="PTHR11712">
    <property type="entry name" value="POLYKETIDE SYNTHASE-RELATED"/>
    <property type="match status" value="1"/>
</dbReference>
<accession>A0A557QT83</accession>
<dbReference type="PANTHER" id="PTHR11712:SF320">
    <property type="entry name" value="BETA-KETOACYL SYNTHASE"/>
    <property type="match status" value="1"/>
</dbReference>
<evidence type="ECO:0000313" key="6">
    <source>
        <dbReference type="Proteomes" id="UP000319502"/>
    </source>
</evidence>
<dbReference type="Pfam" id="PF00109">
    <property type="entry name" value="ketoacyl-synt"/>
    <property type="match status" value="1"/>
</dbReference>
<dbReference type="OrthoDB" id="9808669at2"/>
<dbReference type="GO" id="GO:0004315">
    <property type="term" value="F:3-oxoacyl-[acyl-carrier-protein] synthase activity"/>
    <property type="evidence" value="ECO:0007669"/>
    <property type="project" value="InterPro"/>
</dbReference>
<dbReference type="InterPro" id="IPR018201">
    <property type="entry name" value="Ketoacyl_synth_AS"/>
</dbReference>
<dbReference type="Gene3D" id="3.40.47.10">
    <property type="match status" value="1"/>
</dbReference>
<evidence type="ECO:0000256" key="2">
    <source>
        <dbReference type="ARBA" id="ARBA00022679"/>
    </source>
</evidence>
<dbReference type="AlphaFoldDB" id="A0A557QT83"/>
<protein>
    <submittedName>
        <fullName evidence="5">Beta-ketoacyl-[acyl-carrier-protein] synthase family protein</fullName>
    </submittedName>
</protein>
<dbReference type="PROSITE" id="PS52004">
    <property type="entry name" value="KS3_2"/>
    <property type="match status" value="1"/>
</dbReference>
<dbReference type="PROSITE" id="PS00606">
    <property type="entry name" value="KS3_1"/>
    <property type="match status" value="1"/>
</dbReference>
<evidence type="ECO:0000256" key="3">
    <source>
        <dbReference type="RuleBase" id="RU003694"/>
    </source>
</evidence>
<evidence type="ECO:0000259" key="4">
    <source>
        <dbReference type="PROSITE" id="PS52004"/>
    </source>
</evidence>
<organism evidence="5 6">
    <name type="scientific">Denitromonas halophila</name>
    <dbReference type="NCBI Taxonomy" id="1629404"/>
    <lineage>
        <taxon>Bacteria</taxon>
        <taxon>Pseudomonadati</taxon>
        <taxon>Pseudomonadota</taxon>
        <taxon>Betaproteobacteria</taxon>
        <taxon>Rhodocyclales</taxon>
        <taxon>Zoogloeaceae</taxon>
        <taxon>Denitromonas</taxon>
    </lineage>
</organism>
<reference evidence="5 6" key="1">
    <citation type="submission" date="2019-07" db="EMBL/GenBank/DDBJ databases">
        <title>The pathways for chlorine oxyanion respiration interact through the shared metabolite chlorate.</title>
        <authorList>
            <person name="Barnum T.P."/>
            <person name="Cheng Y."/>
            <person name="Hill K.A."/>
            <person name="Lucas L.N."/>
            <person name="Carlson H.K."/>
            <person name="Coates J.D."/>
        </authorList>
    </citation>
    <scope>NUCLEOTIDE SEQUENCE [LARGE SCALE GENOMIC DNA]</scope>
    <source>
        <strain evidence="5 6">SFB-3</strain>
    </source>
</reference>
<feature type="domain" description="Ketosynthase family 3 (KS3)" evidence="4">
    <location>
        <begin position="1"/>
        <end position="398"/>
    </location>
</feature>
<dbReference type="SMART" id="SM00825">
    <property type="entry name" value="PKS_KS"/>
    <property type="match status" value="1"/>
</dbReference>